<dbReference type="InterPro" id="IPR006913">
    <property type="entry name" value="CENP-V/GFA"/>
</dbReference>
<keyword evidence="7" id="KW-1185">Reference proteome</keyword>
<evidence type="ECO:0000313" key="7">
    <source>
        <dbReference type="Proteomes" id="UP001152024"/>
    </source>
</evidence>
<dbReference type="InterPro" id="IPR011057">
    <property type="entry name" value="Mss4-like_sf"/>
</dbReference>
<evidence type="ECO:0000256" key="1">
    <source>
        <dbReference type="ARBA" id="ARBA00005495"/>
    </source>
</evidence>
<dbReference type="PANTHER" id="PTHR33337">
    <property type="entry name" value="GFA DOMAIN-CONTAINING PROTEIN"/>
    <property type="match status" value="1"/>
</dbReference>
<accession>A0ABQ8RAG3</accession>
<feature type="domain" description="CENP-V/GFA" evidence="5">
    <location>
        <begin position="39"/>
        <end position="158"/>
    </location>
</feature>
<dbReference type="PANTHER" id="PTHR33337:SF8">
    <property type="entry name" value="CENP-V_GFA DOMAIN-CONTAINING PROTEIN"/>
    <property type="match status" value="1"/>
</dbReference>
<gene>
    <name evidence="6" type="ORF">NW768_007192</name>
</gene>
<reference evidence="6" key="1">
    <citation type="submission" date="2022-09" db="EMBL/GenBank/DDBJ databases">
        <title>Fusarium specimens isolated from Avocado Roots.</title>
        <authorList>
            <person name="Stajich J."/>
            <person name="Roper C."/>
            <person name="Heimlech-Rivalta G."/>
        </authorList>
    </citation>
    <scope>NUCLEOTIDE SEQUENCE</scope>
    <source>
        <strain evidence="6">CF00095</strain>
    </source>
</reference>
<dbReference type="Proteomes" id="UP001152024">
    <property type="component" value="Unassembled WGS sequence"/>
</dbReference>
<evidence type="ECO:0000256" key="4">
    <source>
        <dbReference type="ARBA" id="ARBA00023239"/>
    </source>
</evidence>
<protein>
    <recommendedName>
        <fullName evidence="5">CENP-V/GFA domain-containing protein</fullName>
    </recommendedName>
</protein>
<dbReference type="SUPFAM" id="SSF51316">
    <property type="entry name" value="Mss4-like"/>
    <property type="match status" value="1"/>
</dbReference>
<proteinExistence type="inferred from homology"/>
<keyword evidence="3" id="KW-0862">Zinc</keyword>
<dbReference type="Pfam" id="PF04828">
    <property type="entry name" value="GFA"/>
    <property type="match status" value="1"/>
</dbReference>
<evidence type="ECO:0000313" key="6">
    <source>
        <dbReference type="EMBL" id="KAJ4130209.1"/>
    </source>
</evidence>
<comment type="similarity">
    <text evidence="1">Belongs to the Gfa family.</text>
</comment>
<dbReference type="Gene3D" id="3.90.1590.10">
    <property type="entry name" value="glutathione-dependent formaldehyde- activating enzyme (gfa)"/>
    <property type="match status" value="1"/>
</dbReference>
<evidence type="ECO:0000256" key="3">
    <source>
        <dbReference type="ARBA" id="ARBA00022833"/>
    </source>
</evidence>
<sequence>MASDKSTTEAMTVSTADKSKPYIPLAGQARDGWSTEDEATATCYCGGVQLSFPINRGKGLVKTFVCNCVDCRKITASMFASNFTVENSLLKHLRGKELLKTYGQNETIASGKKMTNYFCSNCGTLMYRVGERFPGFSILRIGTVDDFSLHEMKLRPTEEHFTKDRVSWFSGVTDIEKSFPAQGRGGTPPTPHGML</sequence>
<keyword evidence="4" id="KW-0456">Lyase</keyword>
<comment type="caution">
    <text evidence="6">The sequence shown here is derived from an EMBL/GenBank/DDBJ whole genome shotgun (WGS) entry which is preliminary data.</text>
</comment>
<dbReference type="EMBL" id="JAOQBH010000010">
    <property type="protein sequence ID" value="KAJ4130209.1"/>
    <property type="molecule type" value="Genomic_DNA"/>
</dbReference>
<name>A0ABQ8RAG3_FUSEQ</name>
<organism evidence="6 7">
    <name type="scientific">Fusarium equiseti</name>
    <name type="common">Fusarium scirpi</name>
    <dbReference type="NCBI Taxonomy" id="61235"/>
    <lineage>
        <taxon>Eukaryota</taxon>
        <taxon>Fungi</taxon>
        <taxon>Dikarya</taxon>
        <taxon>Ascomycota</taxon>
        <taxon>Pezizomycotina</taxon>
        <taxon>Sordariomycetes</taxon>
        <taxon>Hypocreomycetidae</taxon>
        <taxon>Hypocreales</taxon>
        <taxon>Nectriaceae</taxon>
        <taxon>Fusarium</taxon>
        <taxon>Fusarium incarnatum-equiseti species complex</taxon>
    </lineage>
</organism>
<dbReference type="PROSITE" id="PS51891">
    <property type="entry name" value="CENP_V_GFA"/>
    <property type="match status" value="1"/>
</dbReference>
<evidence type="ECO:0000256" key="2">
    <source>
        <dbReference type="ARBA" id="ARBA00022723"/>
    </source>
</evidence>
<evidence type="ECO:0000259" key="5">
    <source>
        <dbReference type="PROSITE" id="PS51891"/>
    </source>
</evidence>
<keyword evidence="2" id="KW-0479">Metal-binding</keyword>